<feature type="disulfide bond" evidence="5">
    <location>
        <begin position="63"/>
        <end position="83"/>
    </location>
</feature>
<evidence type="ECO:0000259" key="8">
    <source>
        <dbReference type="PROSITE" id="PS51162"/>
    </source>
</evidence>
<dbReference type="SMART" id="SM00211">
    <property type="entry name" value="TY"/>
    <property type="match status" value="2"/>
</dbReference>
<feature type="disulfide bond" evidence="5">
    <location>
        <begin position="184"/>
        <end position="191"/>
    </location>
</feature>
<dbReference type="PANTHER" id="PTHR12352:SF3">
    <property type="entry name" value="NIDOGEN-2"/>
    <property type="match status" value="1"/>
</dbReference>
<dbReference type="PANTHER" id="PTHR12352">
    <property type="entry name" value="SECRETED MODULAR CALCIUM-BINDING PROTEIN"/>
    <property type="match status" value="1"/>
</dbReference>
<dbReference type="OrthoDB" id="4473401at2759"/>
<comment type="caution">
    <text evidence="10">The sequence shown here is derived from an EMBL/GenBank/DDBJ whole genome shotgun (WGS) entry which is preliminary data.</text>
</comment>
<sequence>MVENTLTKGTPECPLKKALTKCEYKRLKMRYRQFDEMVPRYRCNEDGSFSDIQCFPEVKKCWCVDEHGHERNGTRQTGKPTNCRAWEPVLSPCQSSQLNIKNLKELLSKMAANYSETANNLKSKAENTSLKHVNQSHQQRQRYRRHQLNQERMCRMIARDILNMLRYITEPKCAADGNYESIQCGSSGRRCWCVDVNGKMVGFMKSRDKLNCSAKGRANVCPSMMSYGSGAGTMQRQSIPACRNDSDCSDPKVCCKNNYGGRGCVDPKMPDIKPGKCPVIPKSINYTCPSKCKSDTDCRGDMKCCGMGCGKRCIPVNKQVCPTNKPFKLCIYDKCLSSPGCPSHPSACCRMNYCGECTAEYYDEHDRKIDCSNATQCQKQRHAATETYKRSFLKVFGTLPMSVQEKFRERNGDEADGGNEGGIQGRNQVGGGNQGGRPGSDTEEDIKVEVKVVDLVDLNTGEIEGLKDSGEGQRGGQGGTPGRVNNGEAGERQQRGSGGGQFGQGRGGRQNRGHITSILKDNVVSICKVKKEQIQNVEISRGSIKVKFDIVDEEGDSNSLEEIVEELQKEVHSRNFVVKIEDKEYRSDGEFHASVHIRRYDDTAEPTRQLSRMETIAIGSCATICFLGTAVSIWKFCVREKKKQPEDWKDMAKGKPPEVQCVIPEPGPVFTSSVTVEPPSPEAMLEPSV</sequence>
<dbReference type="Gene3D" id="4.10.75.10">
    <property type="entry name" value="Elafin-like"/>
    <property type="match status" value="1"/>
</dbReference>
<dbReference type="SUPFAM" id="SSF57256">
    <property type="entry name" value="Elafin-like"/>
    <property type="match status" value="1"/>
</dbReference>
<dbReference type="SUPFAM" id="SSF57610">
    <property type="entry name" value="Thyroglobulin type-1 domain"/>
    <property type="match status" value="2"/>
</dbReference>
<feature type="disulfide bond" evidence="5">
    <location>
        <begin position="54"/>
        <end position="61"/>
    </location>
</feature>
<dbReference type="InterPro" id="IPR051950">
    <property type="entry name" value="Dev_reg/Prot_inhib"/>
</dbReference>
<evidence type="ECO:0000256" key="1">
    <source>
        <dbReference type="ARBA" id="ARBA00004613"/>
    </source>
</evidence>
<dbReference type="InterPro" id="IPR000716">
    <property type="entry name" value="Thyroglobulin_1"/>
</dbReference>
<dbReference type="PROSITE" id="PS51390">
    <property type="entry name" value="WAP"/>
    <property type="match status" value="1"/>
</dbReference>
<evidence type="ECO:0000259" key="9">
    <source>
        <dbReference type="PROSITE" id="PS51390"/>
    </source>
</evidence>
<feature type="compositionally biased region" description="Gly residues" evidence="6">
    <location>
        <begin position="472"/>
        <end position="481"/>
    </location>
</feature>
<dbReference type="CDD" id="cd00191">
    <property type="entry name" value="TY"/>
    <property type="match status" value="2"/>
</dbReference>
<feature type="region of interest" description="Disordered" evidence="6">
    <location>
        <begin position="411"/>
        <end position="445"/>
    </location>
</feature>
<reference evidence="10" key="1">
    <citation type="submission" date="2023-01" db="EMBL/GenBank/DDBJ databases">
        <title>Genome assembly of the deep-sea coral Lophelia pertusa.</title>
        <authorList>
            <person name="Herrera S."/>
            <person name="Cordes E."/>
        </authorList>
    </citation>
    <scope>NUCLEOTIDE SEQUENCE</scope>
    <source>
        <strain evidence="10">USNM1676648</strain>
        <tissue evidence="10">Polyp</tissue>
    </source>
</reference>
<feature type="compositionally biased region" description="Gly residues" evidence="6">
    <location>
        <begin position="496"/>
        <end position="510"/>
    </location>
</feature>
<organism evidence="10 11">
    <name type="scientific">Desmophyllum pertusum</name>
    <dbReference type="NCBI Taxonomy" id="174260"/>
    <lineage>
        <taxon>Eukaryota</taxon>
        <taxon>Metazoa</taxon>
        <taxon>Cnidaria</taxon>
        <taxon>Anthozoa</taxon>
        <taxon>Hexacorallia</taxon>
        <taxon>Scleractinia</taxon>
        <taxon>Caryophylliina</taxon>
        <taxon>Caryophylliidae</taxon>
        <taxon>Desmophyllum</taxon>
    </lineage>
</organism>
<keyword evidence="3" id="KW-0677">Repeat</keyword>
<feature type="transmembrane region" description="Helical" evidence="7">
    <location>
        <begin position="616"/>
        <end position="634"/>
    </location>
</feature>
<dbReference type="InterPro" id="IPR036645">
    <property type="entry name" value="Elafin-like_sf"/>
</dbReference>
<evidence type="ECO:0000313" key="11">
    <source>
        <dbReference type="Proteomes" id="UP001163046"/>
    </source>
</evidence>
<evidence type="ECO:0000256" key="3">
    <source>
        <dbReference type="ARBA" id="ARBA00022737"/>
    </source>
</evidence>
<dbReference type="AlphaFoldDB" id="A0A9W9YB59"/>
<keyword evidence="7" id="KW-1133">Transmembrane helix</keyword>
<feature type="domain" description="Thyroglobulin type-1" evidence="8">
    <location>
        <begin position="19"/>
        <end position="83"/>
    </location>
</feature>
<keyword evidence="2" id="KW-0964">Secreted</keyword>
<evidence type="ECO:0000256" key="5">
    <source>
        <dbReference type="PROSITE-ProRule" id="PRU00500"/>
    </source>
</evidence>
<dbReference type="GO" id="GO:0030414">
    <property type="term" value="F:peptidase inhibitor activity"/>
    <property type="evidence" value="ECO:0007669"/>
    <property type="project" value="InterPro"/>
</dbReference>
<gene>
    <name evidence="10" type="ORF">OS493_021679</name>
</gene>
<proteinExistence type="predicted"/>
<name>A0A9W9YB59_9CNID</name>
<dbReference type="GO" id="GO:0005604">
    <property type="term" value="C:basement membrane"/>
    <property type="evidence" value="ECO:0007669"/>
    <property type="project" value="TreeGrafter"/>
</dbReference>
<dbReference type="EMBL" id="MU827791">
    <property type="protein sequence ID" value="KAJ7330750.1"/>
    <property type="molecule type" value="Genomic_DNA"/>
</dbReference>
<dbReference type="InterPro" id="IPR036857">
    <property type="entry name" value="Thyroglobulin_1_sf"/>
</dbReference>
<dbReference type="Gene3D" id="4.10.800.10">
    <property type="entry name" value="Thyroglobulin type-1"/>
    <property type="match status" value="2"/>
</dbReference>
<feature type="region of interest" description="Disordered" evidence="6">
    <location>
        <begin position="462"/>
        <end position="513"/>
    </location>
</feature>
<dbReference type="CDD" id="cd00199">
    <property type="entry name" value="WAP"/>
    <property type="match status" value="1"/>
</dbReference>
<accession>A0A9W9YB59</accession>
<feature type="domain" description="Thyroglobulin type-1" evidence="8">
    <location>
        <begin position="151"/>
        <end position="212"/>
    </location>
</feature>
<evidence type="ECO:0000256" key="4">
    <source>
        <dbReference type="ARBA" id="ARBA00023157"/>
    </source>
</evidence>
<dbReference type="Pfam" id="PF00095">
    <property type="entry name" value="WAP"/>
    <property type="match status" value="2"/>
</dbReference>
<keyword evidence="4 5" id="KW-1015">Disulfide bond</keyword>
<comment type="caution">
    <text evidence="5">Lacks conserved residue(s) required for the propagation of feature annotation.</text>
</comment>
<dbReference type="Proteomes" id="UP001163046">
    <property type="component" value="Unassembled WGS sequence"/>
</dbReference>
<dbReference type="InterPro" id="IPR008197">
    <property type="entry name" value="WAP_dom"/>
</dbReference>
<feature type="disulfide bond" evidence="5">
    <location>
        <begin position="154"/>
        <end position="173"/>
    </location>
</feature>
<dbReference type="SMART" id="SM00217">
    <property type="entry name" value="WAP"/>
    <property type="match status" value="2"/>
</dbReference>
<evidence type="ECO:0008006" key="12">
    <source>
        <dbReference type="Google" id="ProtNLM"/>
    </source>
</evidence>
<feature type="domain" description="WAP" evidence="9">
    <location>
        <begin position="270"/>
        <end position="316"/>
    </location>
</feature>
<evidence type="ECO:0000256" key="7">
    <source>
        <dbReference type="SAM" id="Phobius"/>
    </source>
</evidence>
<protein>
    <recommendedName>
        <fullName evidence="12">Thyroglobulin type-1 domain-containing protein</fullName>
    </recommendedName>
</protein>
<keyword evidence="7" id="KW-0472">Membrane</keyword>
<dbReference type="Pfam" id="PF00086">
    <property type="entry name" value="Thyroglobulin_1"/>
    <property type="match status" value="2"/>
</dbReference>
<keyword evidence="11" id="KW-1185">Reference proteome</keyword>
<comment type="subcellular location">
    <subcellularLocation>
        <location evidence="1">Secreted</location>
    </subcellularLocation>
</comment>
<feature type="compositionally biased region" description="Gly residues" evidence="6">
    <location>
        <begin position="418"/>
        <end position="438"/>
    </location>
</feature>
<dbReference type="GO" id="GO:0007160">
    <property type="term" value="P:cell-matrix adhesion"/>
    <property type="evidence" value="ECO:0007669"/>
    <property type="project" value="TreeGrafter"/>
</dbReference>
<evidence type="ECO:0000256" key="6">
    <source>
        <dbReference type="SAM" id="MobiDB-lite"/>
    </source>
</evidence>
<evidence type="ECO:0000256" key="2">
    <source>
        <dbReference type="ARBA" id="ARBA00022525"/>
    </source>
</evidence>
<evidence type="ECO:0000313" key="10">
    <source>
        <dbReference type="EMBL" id="KAJ7330750.1"/>
    </source>
</evidence>
<dbReference type="GO" id="GO:0005615">
    <property type="term" value="C:extracellular space"/>
    <property type="evidence" value="ECO:0007669"/>
    <property type="project" value="TreeGrafter"/>
</dbReference>
<keyword evidence="7" id="KW-0812">Transmembrane</keyword>
<dbReference type="PROSITE" id="PS51162">
    <property type="entry name" value="THYROGLOBULIN_1_2"/>
    <property type="match status" value="2"/>
</dbReference>